<dbReference type="SMART" id="SM00356">
    <property type="entry name" value="ZnF_C3H1"/>
    <property type="match status" value="3"/>
</dbReference>
<organism evidence="4 5">
    <name type="scientific">Stemphylium lycopersici</name>
    <name type="common">Tomato gray leaf spot disease fungus</name>
    <name type="synonym">Thyrospora lycopersici</name>
    <dbReference type="NCBI Taxonomy" id="183478"/>
    <lineage>
        <taxon>Eukaryota</taxon>
        <taxon>Fungi</taxon>
        <taxon>Dikarya</taxon>
        <taxon>Ascomycota</taxon>
        <taxon>Pezizomycotina</taxon>
        <taxon>Dothideomycetes</taxon>
        <taxon>Pleosporomycetidae</taxon>
        <taxon>Pleosporales</taxon>
        <taxon>Pleosporineae</taxon>
        <taxon>Pleosporaceae</taxon>
        <taxon>Stemphylium</taxon>
    </lineage>
</organism>
<reference evidence="5" key="1">
    <citation type="submission" date="2018-05" db="EMBL/GenBank/DDBJ databases">
        <title>Draft genome sequence of Stemphylium lycopersici strain CIDEFI 213.</title>
        <authorList>
            <person name="Medina R."/>
            <person name="Franco M.E.E."/>
            <person name="Lucentini C.G."/>
            <person name="Saparrat M.C.N."/>
            <person name="Balatti P.A."/>
        </authorList>
    </citation>
    <scope>NUCLEOTIDE SEQUENCE [LARGE SCALE GENOMIC DNA]</scope>
    <source>
        <strain evidence="5">CIDEFI 213</strain>
    </source>
</reference>
<dbReference type="EMBL" id="QGDH01000033">
    <property type="protein sequence ID" value="RAR13606.1"/>
    <property type="molecule type" value="Genomic_DNA"/>
</dbReference>
<accession>A0A364N8L4</accession>
<evidence type="ECO:0000313" key="5">
    <source>
        <dbReference type="Proteomes" id="UP000249619"/>
    </source>
</evidence>
<feature type="compositionally biased region" description="Polar residues" evidence="2">
    <location>
        <begin position="1238"/>
        <end position="1248"/>
    </location>
</feature>
<feature type="region of interest" description="Disordered" evidence="2">
    <location>
        <begin position="125"/>
        <end position="160"/>
    </location>
</feature>
<dbReference type="Gene3D" id="4.10.1000.10">
    <property type="entry name" value="Zinc finger, CCCH-type"/>
    <property type="match status" value="1"/>
</dbReference>
<gene>
    <name evidence="4" type="ORF">DDE83_003063</name>
</gene>
<feature type="region of interest" description="Disordered" evidence="2">
    <location>
        <begin position="1316"/>
        <end position="1365"/>
    </location>
</feature>
<keyword evidence="1" id="KW-0862">Zinc</keyword>
<feature type="region of interest" description="Disordered" evidence="2">
    <location>
        <begin position="1"/>
        <end position="32"/>
    </location>
</feature>
<feature type="zinc finger region" description="C3H1-type" evidence="1">
    <location>
        <begin position="969"/>
        <end position="997"/>
    </location>
</feature>
<dbReference type="PROSITE" id="PS50103">
    <property type="entry name" value="ZF_C3H1"/>
    <property type="match status" value="2"/>
</dbReference>
<feature type="compositionally biased region" description="Low complexity" evidence="2">
    <location>
        <begin position="1259"/>
        <end position="1273"/>
    </location>
</feature>
<feature type="domain" description="C3H1-type" evidence="3">
    <location>
        <begin position="969"/>
        <end position="997"/>
    </location>
</feature>
<keyword evidence="5" id="KW-1185">Reference proteome</keyword>
<dbReference type="Proteomes" id="UP000249619">
    <property type="component" value="Unassembled WGS sequence"/>
</dbReference>
<keyword evidence="1" id="KW-0479">Metal-binding</keyword>
<keyword evidence="1" id="KW-0863">Zinc-finger</keyword>
<feature type="region of interest" description="Disordered" evidence="2">
    <location>
        <begin position="1157"/>
        <end position="1277"/>
    </location>
</feature>
<feature type="zinc finger region" description="C3H1-type" evidence="1">
    <location>
        <begin position="1058"/>
        <end position="1081"/>
    </location>
</feature>
<evidence type="ECO:0000256" key="1">
    <source>
        <dbReference type="PROSITE-ProRule" id="PRU00723"/>
    </source>
</evidence>
<evidence type="ECO:0000256" key="2">
    <source>
        <dbReference type="SAM" id="MobiDB-lite"/>
    </source>
</evidence>
<feature type="compositionally biased region" description="Basic and acidic residues" evidence="2">
    <location>
        <begin position="1340"/>
        <end position="1356"/>
    </location>
</feature>
<feature type="compositionally biased region" description="Polar residues" evidence="2">
    <location>
        <begin position="272"/>
        <end position="285"/>
    </location>
</feature>
<feature type="region of interest" description="Disordered" evidence="2">
    <location>
        <begin position="791"/>
        <end position="819"/>
    </location>
</feature>
<sequence>MGPSSSGAESRADRGKVLGLAKKGFQSRSRSPAKRGIYTASIVFSGHDVVAEREYANLQRRNREYGQRDCYIENEERRCERIRRFGPDPTRHEDTRSSIQKITDLVKSVQHYDYTNMRKLLPECGGHAEASSDTATPDSLPETNAVDAGSPPEAATLPGHLTHKDQVVDSTIEDGLELQNDSNQASAENEIDLAYVARPASSSPSEPDHLSKDSFNDSCVFVEPSETTETSKEANQDLSFGSESDESFGNLDDFAIPSLGEVEDDSPVLFGQNANATGGNSTQQGDEVPEGTAETLDPQDDSASALVPSAITDSDPSPVVSSSQPVDLSSLQAAASSHYQTTLISSASIAAVDQAFISKIKEWIGRYAAPIRQHFLFERNGGREGQSHRTLDSVALSTLNSPEIGKQFLDSMVHLEALLQRFELKIHTEDAKVLAPKLSKPQASAKVMQACMKEDFFTASHEKFSHALKSNCDQIEKLTQSNRARKKVLNQTGLDPSLISGLVSLIESEDLAPTDTTKALKKVLRRTRSIVSYTGLAANVVLSDVEKGATVEKDRGLCESIFIDTVRHVKDDVTPRRLLEDMGIMDHESRLFEKFGMSVSRNLDHIPKFSTGQIVGHVRKALEELYVDPNSCIASLKVFLIAARQNYHSLNQETQKKTPPPNTATDNAQWFDFYRRLKSVHSSNQCQTKLRMDAGFTDDHERLITEINYKVQRLVDEFEGPYRYISELQATVRSVHRFFVYSDYSCDARTCIGGSTVNKDLMGWIEEQQYGPWTAFVAPLKRQFNGKMEPLVSFNGETSDNSDSEGDSKSSDNEGGKNEDLEVIIDNGPEPGFTAVTDVSESWTAFDKQKHADHLRALTTGDGDLVAGSCLPDTQLMLNVFQYYDSKRRTPTTSPQSPLPEFFRAMATEIARCIKTRLIGLRQQKLPKLARFDGDPHSKTVMRLERQWDSALQKVVEFEKKVLGRPMKAPKFKICANIQNGVPCKEGEYCLYKHASETKTCTNIEYGGICPRKNCWYKHSGQQMLEVPEKGYTPPPKNLAEILYDKGILEHRKPWKQLCAHVNSLRGCKHGDDCRFSHSLLSVLCPAIDEQNCARVKCPLMHKSTTPCDVYKLHGGCNCTTDLLYRHPDNFFDSEEDQWKAGNVIPKSPKRTFREFEDPSAVPKAGNLKRVRQNNPPGDNPFQRASGVRIPPPAAVVPSRRPPRSRHTPPPPNAPTATRDVCNGRSFTTTQRTHRSTDQAAPNTSNELDVTHPHSERQTAIATAGSASSMASGPQCPGSGNQAGYRFLGVAARVPQIQSNITGMFVQAQRRMSSQKDCSVHAVGRVASGSARGQQHLTNRHPETPPDTHEYDRDGHVSMQDVLGP</sequence>
<dbReference type="GO" id="GO:0008270">
    <property type="term" value="F:zinc ion binding"/>
    <property type="evidence" value="ECO:0007669"/>
    <property type="project" value="UniProtKB-KW"/>
</dbReference>
<feature type="compositionally biased region" description="Basic and acidic residues" evidence="2">
    <location>
        <begin position="806"/>
        <end position="819"/>
    </location>
</feature>
<name>A0A364N8L4_STELY</name>
<dbReference type="InterPro" id="IPR000571">
    <property type="entry name" value="Znf_CCCH"/>
</dbReference>
<protein>
    <recommendedName>
        <fullName evidence="3">C3H1-type domain-containing protein</fullName>
    </recommendedName>
</protein>
<comment type="caution">
    <text evidence="4">The sequence shown here is derived from an EMBL/GenBank/DDBJ whole genome shotgun (WGS) entry which is preliminary data.</text>
</comment>
<evidence type="ECO:0000259" key="3">
    <source>
        <dbReference type="PROSITE" id="PS50103"/>
    </source>
</evidence>
<evidence type="ECO:0000313" key="4">
    <source>
        <dbReference type="EMBL" id="RAR13606.1"/>
    </source>
</evidence>
<feature type="region of interest" description="Disordered" evidence="2">
    <location>
        <begin position="223"/>
        <end position="302"/>
    </location>
</feature>
<proteinExistence type="predicted"/>
<feature type="domain" description="C3H1-type" evidence="3">
    <location>
        <begin position="1058"/>
        <end position="1081"/>
    </location>
</feature>